<protein>
    <submittedName>
        <fullName evidence="2">Uncharacterized protein</fullName>
    </submittedName>
</protein>
<reference evidence="2 3" key="1">
    <citation type="submission" date="2016-05" db="EMBL/GenBank/DDBJ databases">
        <title>Genome sequencing reveals origins of a unique bacterial endosymbiosis in the earliest lineages of terrestrial Fungi.</title>
        <authorList>
            <consortium name="DOE Joint Genome Institute"/>
            <person name="Uehling J."/>
            <person name="Gryganskyi A."/>
            <person name="Hameed K."/>
            <person name="Tschaplinski T."/>
            <person name="Misztal P."/>
            <person name="Wu S."/>
            <person name="Desiro A."/>
            <person name="Vande Pol N."/>
            <person name="Du Z.-Y."/>
            <person name="Zienkiewicz A."/>
            <person name="Zienkiewicz K."/>
            <person name="Morin E."/>
            <person name="Tisserant E."/>
            <person name="Splivallo R."/>
            <person name="Hainaut M."/>
            <person name="Henrissat B."/>
            <person name="Ohm R."/>
            <person name="Kuo A."/>
            <person name="Yan J."/>
            <person name="Lipzen A."/>
            <person name="Nolan M."/>
            <person name="Labutti K."/>
            <person name="Barry K."/>
            <person name="Goldstein A."/>
            <person name="Labbe J."/>
            <person name="Schadt C."/>
            <person name="Tuskan G."/>
            <person name="Grigoriev I."/>
            <person name="Martin F."/>
            <person name="Vilgalys R."/>
            <person name="Bonito G."/>
        </authorList>
    </citation>
    <scope>NUCLEOTIDE SEQUENCE [LARGE SCALE GENOMIC DNA]</scope>
    <source>
        <strain evidence="2 3">AG-77</strain>
    </source>
</reference>
<evidence type="ECO:0000313" key="3">
    <source>
        <dbReference type="Proteomes" id="UP000078512"/>
    </source>
</evidence>
<proteinExistence type="predicted"/>
<dbReference type="AlphaFoldDB" id="A0A197JHQ8"/>
<name>A0A197JHQ8_9FUNG</name>
<feature type="compositionally biased region" description="Polar residues" evidence="1">
    <location>
        <begin position="55"/>
        <end position="64"/>
    </location>
</feature>
<feature type="region of interest" description="Disordered" evidence="1">
    <location>
        <begin position="174"/>
        <end position="199"/>
    </location>
</feature>
<feature type="region of interest" description="Disordered" evidence="1">
    <location>
        <begin position="26"/>
        <end position="64"/>
    </location>
</feature>
<evidence type="ECO:0000313" key="2">
    <source>
        <dbReference type="EMBL" id="OAQ24675.1"/>
    </source>
</evidence>
<accession>A0A197JHQ8</accession>
<feature type="compositionally biased region" description="Basic and acidic residues" evidence="1">
    <location>
        <begin position="176"/>
        <end position="190"/>
    </location>
</feature>
<organism evidence="2 3">
    <name type="scientific">Linnemannia elongata AG-77</name>
    <dbReference type="NCBI Taxonomy" id="1314771"/>
    <lineage>
        <taxon>Eukaryota</taxon>
        <taxon>Fungi</taxon>
        <taxon>Fungi incertae sedis</taxon>
        <taxon>Mucoromycota</taxon>
        <taxon>Mortierellomycotina</taxon>
        <taxon>Mortierellomycetes</taxon>
        <taxon>Mortierellales</taxon>
        <taxon>Mortierellaceae</taxon>
        <taxon>Linnemannia</taxon>
    </lineage>
</organism>
<gene>
    <name evidence="2" type="ORF">K457DRAFT_23914</name>
</gene>
<feature type="compositionally biased region" description="Low complexity" evidence="1">
    <location>
        <begin position="34"/>
        <end position="44"/>
    </location>
</feature>
<dbReference type="Proteomes" id="UP000078512">
    <property type="component" value="Unassembled WGS sequence"/>
</dbReference>
<sequence length="199" mass="21669">MTFFTGPAELYSLAIYNYGPEDAPLSEGVVGRDSSLPSPSSSSSNPDVPGFVPDNSANQGELSPTMKTSRGACWLSHYFTSLLSISADLQFPRRRSLVGRSSTDGTRNYSQSNFSRILQLPRHTGQIPTPLCDTVISYDEAPLTQPPPLQGQLAAVQVQLEALVIDAVQGQDSEEDHAVETENMQSDHVEVFAYEDETQ</sequence>
<evidence type="ECO:0000256" key="1">
    <source>
        <dbReference type="SAM" id="MobiDB-lite"/>
    </source>
</evidence>
<keyword evidence="3" id="KW-1185">Reference proteome</keyword>
<dbReference type="EMBL" id="KV442090">
    <property type="protein sequence ID" value="OAQ24675.1"/>
    <property type="molecule type" value="Genomic_DNA"/>
</dbReference>